<dbReference type="PANTHER" id="PTHR47966:SF51">
    <property type="entry name" value="BETA-SITE APP-CLEAVING ENZYME, ISOFORM A-RELATED"/>
    <property type="match status" value="1"/>
</dbReference>
<keyword evidence="7" id="KW-1185">Reference proteome</keyword>
<accession>A0A8S0WVH2</accession>
<dbReference type="InterPro" id="IPR034164">
    <property type="entry name" value="Pepsin-like_dom"/>
</dbReference>
<dbReference type="InterPro" id="IPR033121">
    <property type="entry name" value="PEPTIDASE_A1"/>
</dbReference>
<proteinExistence type="inferred from homology"/>
<dbReference type="OrthoDB" id="2747330at2759"/>
<keyword evidence="4" id="KW-0732">Signal</keyword>
<reference evidence="6 7" key="1">
    <citation type="submission" date="2020-01" db="EMBL/GenBank/DDBJ databases">
        <authorList>
            <person name="Gupta K D."/>
        </authorList>
    </citation>
    <scope>NUCLEOTIDE SEQUENCE [LARGE SCALE GENOMIC DNA]</scope>
</reference>
<organism evidence="6 7">
    <name type="scientific">Cyclocybe aegerita</name>
    <name type="common">Black poplar mushroom</name>
    <name type="synonym">Agrocybe aegerita</name>
    <dbReference type="NCBI Taxonomy" id="1973307"/>
    <lineage>
        <taxon>Eukaryota</taxon>
        <taxon>Fungi</taxon>
        <taxon>Dikarya</taxon>
        <taxon>Basidiomycota</taxon>
        <taxon>Agaricomycotina</taxon>
        <taxon>Agaricomycetes</taxon>
        <taxon>Agaricomycetidae</taxon>
        <taxon>Agaricales</taxon>
        <taxon>Agaricineae</taxon>
        <taxon>Bolbitiaceae</taxon>
        <taxon>Cyclocybe</taxon>
    </lineage>
</organism>
<protein>
    <recommendedName>
        <fullName evidence="5">Peptidase A1 domain-containing protein</fullName>
    </recommendedName>
</protein>
<dbReference type="SUPFAM" id="SSF50630">
    <property type="entry name" value="Acid proteases"/>
    <property type="match status" value="1"/>
</dbReference>
<dbReference type="InterPro" id="IPR021109">
    <property type="entry name" value="Peptidase_aspartic_dom_sf"/>
</dbReference>
<evidence type="ECO:0000313" key="7">
    <source>
        <dbReference type="Proteomes" id="UP000467700"/>
    </source>
</evidence>
<dbReference type="GO" id="GO:0006508">
    <property type="term" value="P:proteolysis"/>
    <property type="evidence" value="ECO:0007669"/>
    <property type="project" value="InterPro"/>
</dbReference>
<feature type="signal peptide" evidence="4">
    <location>
        <begin position="1"/>
        <end position="18"/>
    </location>
</feature>
<name>A0A8S0WVH2_CYCAE</name>
<dbReference type="GO" id="GO:0004190">
    <property type="term" value="F:aspartic-type endopeptidase activity"/>
    <property type="evidence" value="ECO:0007669"/>
    <property type="project" value="InterPro"/>
</dbReference>
<evidence type="ECO:0000259" key="5">
    <source>
        <dbReference type="PROSITE" id="PS51767"/>
    </source>
</evidence>
<evidence type="ECO:0000256" key="4">
    <source>
        <dbReference type="SAM" id="SignalP"/>
    </source>
</evidence>
<feature type="domain" description="Peptidase A1" evidence="5">
    <location>
        <begin position="69"/>
        <end position="429"/>
    </location>
</feature>
<evidence type="ECO:0000313" key="6">
    <source>
        <dbReference type="EMBL" id="CAA7259758.1"/>
    </source>
</evidence>
<dbReference type="EMBL" id="CACVBS010000028">
    <property type="protein sequence ID" value="CAA7259758.1"/>
    <property type="molecule type" value="Genomic_DNA"/>
</dbReference>
<feature type="chain" id="PRO_5035861255" description="Peptidase A1 domain-containing protein" evidence="4">
    <location>
        <begin position="19"/>
        <end position="597"/>
    </location>
</feature>
<feature type="active site" evidence="2">
    <location>
        <position position="85"/>
    </location>
</feature>
<dbReference type="PROSITE" id="PS51767">
    <property type="entry name" value="PEPTIDASE_A1"/>
    <property type="match status" value="1"/>
</dbReference>
<dbReference type="PRINTS" id="PR00792">
    <property type="entry name" value="PEPSIN"/>
</dbReference>
<dbReference type="InterPro" id="IPR001461">
    <property type="entry name" value="Aspartic_peptidase_A1"/>
</dbReference>
<comment type="similarity">
    <text evidence="1">Belongs to the peptidase A1 family.</text>
</comment>
<gene>
    <name evidence="6" type="ORF">AAE3_LOCUS2012</name>
</gene>
<dbReference type="Gene3D" id="2.40.70.10">
    <property type="entry name" value="Acid Proteases"/>
    <property type="match status" value="2"/>
</dbReference>
<evidence type="ECO:0000256" key="1">
    <source>
        <dbReference type="ARBA" id="ARBA00007447"/>
    </source>
</evidence>
<keyword evidence="3" id="KW-1133">Transmembrane helix</keyword>
<keyword evidence="3" id="KW-0472">Membrane</keyword>
<feature type="transmembrane region" description="Helical" evidence="3">
    <location>
        <begin position="488"/>
        <end position="515"/>
    </location>
</feature>
<keyword evidence="3" id="KW-0812">Transmembrane</keyword>
<dbReference type="PANTHER" id="PTHR47966">
    <property type="entry name" value="BETA-SITE APP-CLEAVING ENZYME, ISOFORM A-RELATED"/>
    <property type="match status" value="1"/>
</dbReference>
<feature type="active site" evidence="2">
    <location>
        <position position="315"/>
    </location>
</feature>
<sequence length="597" mass="64738">MKLSLSFALAALVAVSSAHKVSFKKYKQPHNPLQRRSPQYSPSDLQISVDSEVSDKNSFDLNSVHDLIYIANITVGGIDYPVQLDTGSSDLFIKGDTHPLPNVASTVSPPHMLALRCIDPAETVPYLEPYREYSKCYVGQNATGTMMHQYAIGWAYGNIAHAPVEFVGIAVPSQALIDATSVRNPALTFGAQGIAGLGFTRMSHIDMTLNDTQSSAGRTLLFNLFEANPSEPNFIAFALQRGADPDDEVDGTFSIGEIEPQYSAVMGNAKISTWPINSPYRWNVLLDALIVNDTITVPTTQVVGAPSNKAVVLMDSGSSYSYAPKSIVDAIYSGVDGATYDPAAGYWKVPCFAEVNMALQIGGQVFPVHPLDVNPTLAADPTTCIGSFIPQALSIGNDFDWLIGDNFLRSVYSLYDFGDFEDDGSMGNPYMKLLSIIDADEASVAFHELRGGTPRTNITFTGLDGIHVAPSFSISTDISESLELIGKFVPAMLAIVALNALILIVCCIVWLVSFLRKRRNRAFARTPRARMSPMPMNARHSYIAGSEPERSPITPHVYEPVSMALTEDTFVPPSPAFLRFDKDGSKLSPGDRPKSVA</sequence>
<comment type="caution">
    <text evidence="6">The sequence shown here is derived from an EMBL/GenBank/DDBJ whole genome shotgun (WGS) entry which is preliminary data.</text>
</comment>
<evidence type="ECO:0000256" key="2">
    <source>
        <dbReference type="PIRSR" id="PIRSR601461-1"/>
    </source>
</evidence>
<dbReference type="Proteomes" id="UP000467700">
    <property type="component" value="Unassembled WGS sequence"/>
</dbReference>
<dbReference type="AlphaFoldDB" id="A0A8S0WVH2"/>
<dbReference type="Pfam" id="PF00026">
    <property type="entry name" value="Asp"/>
    <property type="match status" value="1"/>
</dbReference>
<evidence type="ECO:0000256" key="3">
    <source>
        <dbReference type="SAM" id="Phobius"/>
    </source>
</evidence>
<dbReference type="CDD" id="cd05471">
    <property type="entry name" value="pepsin_like"/>
    <property type="match status" value="1"/>
</dbReference>